<dbReference type="RefSeq" id="WP_067757756.1">
    <property type="nucleotide sequence ID" value="NZ_CP015772.1"/>
</dbReference>
<feature type="transmembrane region" description="Helical" evidence="1">
    <location>
        <begin position="74"/>
        <end position="95"/>
    </location>
</feature>
<dbReference type="KEGG" id="nia:A8C56_15175"/>
<protein>
    <submittedName>
        <fullName evidence="2">Uncharacterized protein</fullName>
    </submittedName>
</protein>
<dbReference type="EMBL" id="CP015772">
    <property type="protein sequence ID" value="ANH82134.1"/>
    <property type="molecule type" value="Genomic_DNA"/>
</dbReference>
<feature type="transmembrane region" description="Helical" evidence="1">
    <location>
        <begin position="43"/>
        <end position="62"/>
    </location>
</feature>
<dbReference type="OrthoDB" id="9848463at2"/>
<proteinExistence type="predicted"/>
<keyword evidence="1" id="KW-0812">Transmembrane</keyword>
<reference evidence="2 3" key="1">
    <citation type="submission" date="2016-05" db="EMBL/GenBank/DDBJ databases">
        <title>Niabella ginsenosidivorans BS26 whole genome sequencing.</title>
        <authorList>
            <person name="Im W.T."/>
            <person name="Siddiqi M.Z."/>
        </authorList>
    </citation>
    <scope>NUCLEOTIDE SEQUENCE [LARGE SCALE GENOMIC DNA]</scope>
    <source>
        <strain evidence="2 3">BS26</strain>
    </source>
</reference>
<keyword evidence="1" id="KW-1133">Transmembrane helix</keyword>
<name>A0A1A9I6H1_9BACT</name>
<dbReference type="AlphaFoldDB" id="A0A1A9I6H1"/>
<sequence>MNSFKAVRMHNAGAKNSMPGPDQVQVLSACDKWLLWKVFVKKICPGFLLSVVAPLLVLFFLMKNITEIEDYSRVVVFAFILLLFMALCGIWMLLFREHRYILKYPFIRQKVIIRTQVLNIGSSLLGNKSMYRVETDTVVINSMLDTILKNEITFVNLKAGSRLEIHLLPSCVTHYLLVKEIAA</sequence>
<gene>
    <name evidence="2" type="ORF">A8C56_15175</name>
</gene>
<keyword evidence="1" id="KW-0472">Membrane</keyword>
<accession>A0A1A9I6H1</accession>
<evidence type="ECO:0000256" key="1">
    <source>
        <dbReference type="SAM" id="Phobius"/>
    </source>
</evidence>
<evidence type="ECO:0000313" key="2">
    <source>
        <dbReference type="EMBL" id="ANH82134.1"/>
    </source>
</evidence>
<keyword evidence="3" id="KW-1185">Reference proteome</keyword>
<organism evidence="2 3">
    <name type="scientific">Niabella ginsenosidivorans</name>
    <dbReference type="NCBI Taxonomy" id="1176587"/>
    <lineage>
        <taxon>Bacteria</taxon>
        <taxon>Pseudomonadati</taxon>
        <taxon>Bacteroidota</taxon>
        <taxon>Chitinophagia</taxon>
        <taxon>Chitinophagales</taxon>
        <taxon>Chitinophagaceae</taxon>
        <taxon>Niabella</taxon>
    </lineage>
</organism>
<dbReference type="Proteomes" id="UP000077667">
    <property type="component" value="Chromosome"/>
</dbReference>
<evidence type="ECO:0000313" key="3">
    <source>
        <dbReference type="Proteomes" id="UP000077667"/>
    </source>
</evidence>